<dbReference type="WBParaSite" id="Hba_12595">
    <property type="protein sequence ID" value="Hba_12595"/>
    <property type="gene ID" value="Hba_12595"/>
</dbReference>
<organism evidence="1 2">
    <name type="scientific">Heterorhabditis bacteriophora</name>
    <name type="common">Entomopathogenic nematode worm</name>
    <dbReference type="NCBI Taxonomy" id="37862"/>
    <lineage>
        <taxon>Eukaryota</taxon>
        <taxon>Metazoa</taxon>
        <taxon>Ecdysozoa</taxon>
        <taxon>Nematoda</taxon>
        <taxon>Chromadorea</taxon>
        <taxon>Rhabditida</taxon>
        <taxon>Rhabditina</taxon>
        <taxon>Rhabditomorpha</taxon>
        <taxon>Strongyloidea</taxon>
        <taxon>Heterorhabditidae</taxon>
        <taxon>Heterorhabditis</taxon>
    </lineage>
</organism>
<accession>A0A1I7X557</accession>
<name>A0A1I7X557_HETBA</name>
<evidence type="ECO:0000313" key="2">
    <source>
        <dbReference type="WBParaSite" id="Hba_12595"/>
    </source>
</evidence>
<sequence>MNHQPKQAIVYRNFLILKNFYTMIYRLTYITGARIMNRRNRPSNGTLKSIGSNVTNVFDKMYVAKWNKLSIKRLSVVSKMKKKLMLKKTLARYI</sequence>
<dbReference type="AlphaFoldDB" id="A0A1I7X557"/>
<evidence type="ECO:0000313" key="1">
    <source>
        <dbReference type="Proteomes" id="UP000095283"/>
    </source>
</evidence>
<proteinExistence type="predicted"/>
<reference evidence="2" key="1">
    <citation type="submission" date="2016-11" db="UniProtKB">
        <authorList>
            <consortium name="WormBaseParasite"/>
        </authorList>
    </citation>
    <scope>IDENTIFICATION</scope>
</reference>
<dbReference type="Proteomes" id="UP000095283">
    <property type="component" value="Unplaced"/>
</dbReference>
<keyword evidence="1" id="KW-1185">Reference proteome</keyword>
<protein>
    <submittedName>
        <fullName evidence="2">Uncharacterized protein</fullName>
    </submittedName>
</protein>